<feature type="region of interest" description="Disordered" evidence="2">
    <location>
        <begin position="1"/>
        <end position="24"/>
    </location>
</feature>
<feature type="compositionally biased region" description="Polar residues" evidence="2">
    <location>
        <begin position="256"/>
        <end position="268"/>
    </location>
</feature>
<feature type="region of interest" description="Disordered" evidence="2">
    <location>
        <begin position="36"/>
        <end position="64"/>
    </location>
</feature>
<name>E9H333_DAPPU</name>
<feature type="region of interest" description="Disordered" evidence="2">
    <location>
        <begin position="249"/>
        <end position="290"/>
    </location>
</feature>
<proteinExistence type="predicted"/>
<gene>
    <name evidence="3" type="ORF">DAPPUDRAFT_109439</name>
</gene>
<evidence type="ECO:0000313" key="4">
    <source>
        <dbReference type="Proteomes" id="UP000000305"/>
    </source>
</evidence>
<protein>
    <submittedName>
        <fullName evidence="3">Uncharacterized protein</fullName>
    </submittedName>
</protein>
<feature type="compositionally biased region" description="Basic and acidic residues" evidence="2">
    <location>
        <begin position="94"/>
        <end position="113"/>
    </location>
</feature>
<dbReference type="AlphaFoldDB" id="E9H333"/>
<dbReference type="Proteomes" id="UP000000305">
    <property type="component" value="Unassembled WGS sequence"/>
</dbReference>
<evidence type="ECO:0000313" key="3">
    <source>
        <dbReference type="EMBL" id="EFX73907.1"/>
    </source>
</evidence>
<dbReference type="KEGG" id="dpx:DAPPUDRAFT_109439"/>
<feature type="compositionally biased region" description="Basic residues" evidence="2">
    <location>
        <begin position="494"/>
        <end position="507"/>
    </location>
</feature>
<reference evidence="3 4" key="1">
    <citation type="journal article" date="2011" name="Science">
        <title>The ecoresponsive genome of Daphnia pulex.</title>
        <authorList>
            <person name="Colbourne J.K."/>
            <person name="Pfrender M.E."/>
            <person name="Gilbert D."/>
            <person name="Thomas W.K."/>
            <person name="Tucker A."/>
            <person name="Oakley T.H."/>
            <person name="Tokishita S."/>
            <person name="Aerts A."/>
            <person name="Arnold G.J."/>
            <person name="Basu M.K."/>
            <person name="Bauer D.J."/>
            <person name="Caceres C.E."/>
            <person name="Carmel L."/>
            <person name="Casola C."/>
            <person name="Choi J.H."/>
            <person name="Detter J.C."/>
            <person name="Dong Q."/>
            <person name="Dusheyko S."/>
            <person name="Eads B.D."/>
            <person name="Frohlich T."/>
            <person name="Geiler-Samerotte K.A."/>
            <person name="Gerlach D."/>
            <person name="Hatcher P."/>
            <person name="Jogdeo S."/>
            <person name="Krijgsveld J."/>
            <person name="Kriventseva E.V."/>
            <person name="Kultz D."/>
            <person name="Laforsch C."/>
            <person name="Lindquist E."/>
            <person name="Lopez J."/>
            <person name="Manak J.R."/>
            <person name="Muller J."/>
            <person name="Pangilinan J."/>
            <person name="Patwardhan R.P."/>
            <person name="Pitluck S."/>
            <person name="Pritham E.J."/>
            <person name="Rechtsteiner A."/>
            <person name="Rho M."/>
            <person name="Rogozin I.B."/>
            <person name="Sakarya O."/>
            <person name="Salamov A."/>
            <person name="Schaack S."/>
            <person name="Shapiro H."/>
            <person name="Shiga Y."/>
            <person name="Skalitzky C."/>
            <person name="Smith Z."/>
            <person name="Souvorov A."/>
            <person name="Sung W."/>
            <person name="Tang Z."/>
            <person name="Tsuchiya D."/>
            <person name="Tu H."/>
            <person name="Vos H."/>
            <person name="Wang M."/>
            <person name="Wolf Y.I."/>
            <person name="Yamagata H."/>
            <person name="Yamada T."/>
            <person name="Ye Y."/>
            <person name="Shaw J.R."/>
            <person name="Andrews J."/>
            <person name="Crease T.J."/>
            <person name="Tang H."/>
            <person name="Lucas S.M."/>
            <person name="Robertson H.M."/>
            <person name="Bork P."/>
            <person name="Koonin E.V."/>
            <person name="Zdobnov E.M."/>
            <person name="Grigoriev I.V."/>
            <person name="Lynch M."/>
            <person name="Boore J.L."/>
        </authorList>
    </citation>
    <scope>NUCLEOTIDE SEQUENCE [LARGE SCALE GENOMIC DNA]</scope>
</reference>
<feature type="region of interest" description="Disordered" evidence="2">
    <location>
        <begin position="78"/>
        <end position="113"/>
    </location>
</feature>
<feature type="region of interest" description="Disordered" evidence="2">
    <location>
        <begin position="480"/>
        <end position="507"/>
    </location>
</feature>
<feature type="compositionally biased region" description="Low complexity" evidence="2">
    <location>
        <begin position="480"/>
        <end position="491"/>
    </location>
</feature>
<organism evidence="3 4">
    <name type="scientific">Daphnia pulex</name>
    <name type="common">Water flea</name>
    <dbReference type="NCBI Taxonomy" id="6669"/>
    <lineage>
        <taxon>Eukaryota</taxon>
        <taxon>Metazoa</taxon>
        <taxon>Ecdysozoa</taxon>
        <taxon>Arthropoda</taxon>
        <taxon>Crustacea</taxon>
        <taxon>Branchiopoda</taxon>
        <taxon>Diplostraca</taxon>
        <taxon>Cladocera</taxon>
        <taxon>Anomopoda</taxon>
        <taxon>Daphniidae</taxon>
        <taxon>Daphnia</taxon>
    </lineage>
</organism>
<evidence type="ECO:0000256" key="2">
    <source>
        <dbReference type="SAM" id="MobiDB-lite"/>
    </source>
</evidence>
<accession>E9H333</accession>
<dbReference type="PhylomeDB" id="E9H333"/>
<keyword evidence="4" id="KW-1185">Reference proteome</keyword>
<dbReference type="HOGENOM" id="CLU_657668_0_0_1"/>
<evidence type="ECO:0000256" key="1">
    <source>
        <dbReference type="SAM" id="Coils"/>
    </source>
</evidence>
<dbReference type="EMBL" id="GL732587">
    <property type="protein sequence ID" value="EFX73907.1"/>
    <property type="molecule type" value="Genomic_DNA"/>
</dbReference>
<sequence length="507" mass="57909">MSSRARSPSIESVSEISLHPDDDMYGKLDFPAASVLIRSPSAIRNSPGRSRQHGLGHRPVSASSHRVNFENFEVRSEYRASRDRSPLRRPSSIENHDRFGDQGGDYDGRYSQDRYGDVDRQHYRGESGPSRGSGYPARHFNSGNHEFDDRQWRQSVYSYESDRFRRDEEWGRDEAFRRNQAWHGDRFHAPDLRYDLDWRREDEERRREDEEQHRRFLADQEAALYLERLRLEQEELSRRAAAEMVRSSASSVSVVQDPTHSAPAQSPGQKIPQEPTLQPDGGPDDAFDGEVTPCPSVSASLCKEISGYFTSGITTAQSKSISAEFPLSFEEDGFSLKPPKMDNYLLRRAKTKSMLKEVQTKDEALTKIQLKIMDIAPPLIELAARMRSFSDGQTEEPSPMEARIKRTVEASLQQWGRAYANITKLRREAYVKKVEPHLEFLLEEKSAFAEGKEARELLFTDVFLSRKLKEAQNDVTLNAADRAIAASDPASLGRGRRKPNFRPARHS</sequence>
<keyword evidence="1" id="KW-0175">Coiled coil</keyword>
<dbReference type="OrthoDB" id="10445401at2759"/>
<feature type="compositionally biased region" description="Polar residues" evidence="2">
    <location>
        <begin position="1"/>
        <end position="15"/>
    </location>
</feature>
<dbReference type="InParanoid" id="E9H333"/>
<feature type="coiled-coil region" evidence="1">
    <location>
        <begin position="200"/>
        <end position="246"/>
    </location>
</feature>